<comment type="subunit">
    <text evidence="2">Monomer. Binds 30S ribosomal subunits, but not 50S ribosomal subunits or 70S ribosomes.</text>
</comment>
<dbReference type="PROSITE" id="PS01319">
    <property type="entry name" value="RBFA"/>
    <property type="match status" value="1"/>
</dbReference>
<dbReference type="HAMAP" id="MF_00003">
    <property type="entry name" value="RbfA"/>
    <property type="match status" value="1"/>
</dbReference>
<dbReference type="GO" id="GO:0030490">
    <property type="term" value="P:maturation of SSU-rRNA"/>
    <property type="evidence" value="ECO:0007669"/>
    <property type="project" value="UniProtKB-UniRule"/>
</dbReference>
<dbReference type="PANTHER" id="PTHR33515">
    <property type="entry name" value="RIBOSOME-BINDING FACTOR A, CHLOROPLASTIC-RELATED"/>
    <property type="match status" value="1"/>
</dbReference>
<dbReference type="Gene3D" id="3.30.300.20">
    <property type="match status" value="1"/>
</dbReference>
<name>A0A6M0R931_9CLOT</name>
<dbReference type="SUPFAM" id="SSF89919">
    <property type="entry name" value="Ribosome-binding factor A, RbfA"/>
    <property type="match status" value="1"/>
</dbReference>
<evidence type="ECO:0000313" key="4">
    <source>
        <dbReference type="Proteomes" id="UP000473885"/>
    </source>
</evidence>
<dbReference type="InterPro" id="IPR020053">
    <property type="entry name" value="Ribosome-bd_factorA_CS"/>
</dbReference>
<dbReference type="PANTHER" id="PTHR33515:SF1">
    <property type="entry name" value="RIBOSOME-BINDING FACTOR A, CHLOROPLASTIC-RELATED"/>
    <property type="match status" value="1"/>
</dbReference>
<dbReference type="GO" id="GO:0043024">
    <property type="term" value="F:ribosomal small subunit binding"/>
    <property type="evidence" value="ECO:0007669"/>
    <property type="project" value="TreeGrafter"/>
</dbReference>
<dbReference type="InterPro" id="IPR023799">
    <property type="entry name" value="RbfA_dom_sf"/>
</dbReference>
<reference evidence="3 4" key="1">
    <citation type="submission" date="2019-04" db="EMBL/GenBank/DDBJ databases">
        <title>Genome sequencing of Clostridium botulinum Groups I-IV and Clostridium butyricum.</title>
        <authorList>
            <person name="Brunt J."/>
            <person name="Van Vliet A.H.M."/>
            <person name="Stringer S.C."/>
            <person name="Carter A.T."/>
            <person name="Peck M.W."/>
        </authorList>
    </citation>
    <scope>NUCLEOTIDE SEQUENCE [LARGE SCALE GENOMIC DNA]</scope>
    <source>
        <strain evidence="3 4">IFR 18/094</strain>
    </source>
</reference>
<keyword evidence="2" id="KW-0963">Cytoplasm</keyword>
<evidence type="ECO:0000313" key="3">
    <source>
        <dbReference type="EMBL" id="NEZ46089.1"/>
    </source>
</evidence>
<proteinExistence type="inferred from homology"/>
<dbReference type="Proteomes" id="UP000473885">
    <property type="component" value="Unassembled WGS sequence"/>
</dbReference>
<dbReference type="GO" id="GO:0005829">
    <property type="term" value="C:cytosol"/>
    <property type="evidence" value="ECO:0007669"/>
    <property type="project" value="TreeGrafter"/>
</dbReference>
<sequence>MAKYRAGRINEEMKKEISSIIRNNVKDPRLSAMVSVTGVDVTRDLRYAKVYVSIFGDEKSKEESLLALKSSTGFIRREVGKKINLRYTPEIIIQLDESIERGMHIDKILDAIKEKEENDN</sequence>
<dbReference type="RefSeq" id="WP_050607201.1">
    <property type="nucleotide sequence ID" value="NZ_CABKUB010000006.1"/>
</dbReference>
<dbReference type="AlphaFoldDB" id="A0A6M0R931"/>
<dbReference type="Pfam" id="PF02033">
    <property type="entry name" value="RBFA"/>
    <property type="match status" value="1"/>
</dbReference>
<comment type="function">
    <text evidence="2">One of several proteins that assist in the late maturation steps of the functional core of the 30S ribosomal subunit. Associates with free 30S ribosomal subunits (but not with 30S subunits that are part of 70S ribosomes or polysomes). Required for efficient processing of 16S rRNA. May interact with the 5'-terminal helix region of 16S rRNA.</text>
</comment>
<dbReference type="OrthoDB" id="307788at2"/>
<evidence type="ECO:0000256" key="1">
    <source>
        <dbReference type="ARBA" id="ARBA00022517"/>
    </source>
</evidence>
<comment type="similarity">
    <text evidence="2">Belongs to the RbfA family.</text>
</comment>
<dbReference type="InterPro" id="IPR015946">
    <property type="entry name" value="KH_dom-like_a/b"/>
</dbReference>
<organism evidence="3 4">
    <name type="scientific">Clostridium niameyense</name>
    <dbReference type="NCBI Taxonomy" id="1622073"/>
    <lineage>
        <taxon>Bacteria</taxon>
        <taxon>Bacillati</taxon>
        <taxon>Bacillota</taxon>
        <taxon>Clostridia</taxon>
        <taxon>Eubacteriales</taxon>
        <taxon>Clostridiaceae</taxon>
        <taxon>Clostridium</taxon>
    </lineage>
</organism>
<accession>A0A6M0R931</accession>
<comment type="subcellular location">
    <subcellularLocation>
        <location evidence="2">Cytoplasm</location>
    </subcellularLocation>
</comment>
<dbReference type="InterPro" id="IPR000238">
    <property type="entry name" value="RbfA"/>
</dbReference>
<comment type="caution">
    <text evidence="3">The sequence shown here is derived from an EMBL/GenBank/DDBJ whole genome shotgun (WGS) entry which is preliminary data.</text>
</comment>
<keyword evidence="1 2" id="KW-0690">Ribosome biogenesis</keyword>
<dbReference type="EMBL" id="SXDP01000001">
    <property type="protein sequence ID" value="NEZ46089.1"/>
    <property type="molecule type" value="Genomic_DNA"/>
</dbReference>
<dbReference type="NCBIfam" id="TIGR00082">
    <property type="entry name" value="rbfA"/>
    <property type="match status" value="1"/>
</dbReference>
<gene>
    <name evidence="2 3" type="primary">rbfA</name>
    <name evidence="3" type="ORF">FDF74_02540</name>
</gene>
<protein>
    <recommendedName>
        <fullName evidence="2">Ribosome-binding factor A</fullName>
    </recommendedName>
</protein>
<keyword evidence="4" id="KW-1185">Reference proteome</keyword>
<evidence type="ECO:0000256" key="2">
    <source>
        <dbReference type="HAMAP-Rule" id="MF_00003"/>
    </source>
</evidence>